<dbReference type="InterPro" id="IPR047196">
    <property type="entry name" value="YidC_ALB_C"/>
</dbReference>
<sequence>MNFFSLAYTELIYRPLLNGLVFIYAVLPYQDLGLAIGILTLAVRIILHPTLVQTIRSQLAMARLAPKLREVQERFKGDKEEQARRTMELYRAEGVHPLSGCLPLLIQLPILIGLYQVFWRGITNFDPSLLYQFLPAVESFNPVSFGVFDLTGRSATLSVAAGVSQFLQSRFLPGAGAAGGGSDFSRALHWQTTYALPVIIAVISWSLPSALAFYWTVLNLLAIVQQLWIQKRLESK</sequence>
<comment type="caution">
    <text evidence="12">The sequence shown here is derived from an EMBL/GenBank/DDBJ whole genome shotgun (WGS) entry which is preliminary data.</text>
</comment>
<evidence type="ECO:0000313" key="12">
    <source>
        <dbReference type="EMBL" id="OHA09157.1"/>
    </source>
</evidence>
<name>A0A1G2LC12_9BACT</name>
<evidence type="ECO:0000256" key="8">
    <source>
        <dbReference type="ARBA" id="ARBA00023186"/>
    </source>
</evidence>
<dbReference type="CDD" id="cd20070">
    <property type="entry name" value="5TM_YidC_Alb3"/>
    <property type="match status" value="1"/>
</dbReference>
<dbReference type="Pfam" id="PF02096">
    <property type="entry name" value="60KD_IMP"/>
    <property type="match status" value="1"/>
</dbReference>
<dbReference type="AlphaFoldDB" id="A0A1G2LC12"/>
<evidence type="ECO:0000256" key="9">
    <source>
        <dbReference type="RuleBase" id="RU003945"/>
    </source>
</evidence>
<evidence type="ECO:0000256" key="4">
    <source>
        <dbReference type="ARBA" id="ARBA00022692"/>
    </source>
</evidence>
<keyword evidence="5" id="KW-0653">Protein transport</keyword>
<proteinExistence type="inferred from homology"/>
<organism evidence="12 13">
    <name type="scientific">Candidatus Sungbacteria bacterium RIFCSPLOWO2_01_FULL_59_16</name>
    <dbReference type="NCBI Taxonomy" id="1802280"/>
    <lineage>
        <taxon>Bacteria</taxon>
        <taxon>Candidatus Sungiibacteriota</taxon>
    </lineage>
</organism>
<feature type="domain" description="Membrane insertase YidC/Oxa/ALB C-terminal" evidence="11">
    <location>
        <begin position="33"/>
        <end position="231"/>
    </location>
</feature>
<gene>
    <name evidence="12" type="ORF">A3B37_01285</name>
</gene>
<evidence type="ECO:0000313" key="13">
    <source>
        <dbReference type="Proteomes" id="UP000176705"/>
    </source>
</evidence>
<keyword evidence="8" id="KW-0143">Chaperone</keyword>
<dbReference type="EMBL" id="MHQS01000006">
    <property type="protein sequence ID" value="OHA09157.1"/>
    <property type="molecule type" value="Genomic_DNA"/>
</dbReference>
<evidence type="ECO:0000256" key="1">
    <source>
        <dbReference type="ARBA" id="ARBA00004651"/>
    </source>
</evidence>
<evidence type="ECO:0000256" key="6">
    <source>
        <dbReference type="ARBA" id="ARBA00022989"/>
    </source>
</evidence>
<evidence type="ECO:0000256" key="10">
    <source>
        <dbReference type="SAM" id="Phobius"/>
    </source>
</evidence>
<keyword evidence="2" id="KW-0813">Transport</keyword>
<dbReference type="NCBIfam" id="TIGR03592">
    <property type="entry name" value="yidC_oxa1_cterm"/>
    <property type="match status" value="1"/>
</dbReference>
<keyword evidence="4 9" id="KW-0812">Transmembrane</keyword>
<dbReference type="GO" id="GO:0032977">
    <property type="term" value="F:membrane insertase activity"/>
    <property type="evidence" value="ECO:0007669"/>
    <property type="project" value="InterPro"/>
</dbReference>
<feature type="transmembrane region" description="Helical" evidence="10">
    <location>
        <begin position="20"/>
        <end position="47"/>
    </location>
</feature>
<evidence type="ECO:0000259" key="11">
    <source>
        <dbReference type="Pfam" id="PF02096"/>
    </source>
</evidence>
<comment type="subcellular location">
    <subcellularLocation>
        <location evidence="1">Cell membrane</location>
        <topology evidence="1">Multi-pass membrane protein</topology>
    </subcellularLocation>
    <subcellularLocation>
        <location evidence="9">Membrane</location>
        <topology evidence="9">Multi-pass membrane protein</topology>
    </subcellularLocation>
</comment>
<keyword evidence="6 10" id="KW-1133">Transmembrane helix</keyword>
<dbReference type="InterPro" id="IPR028055">
    <property type="entry name" value="YidC/Oxa/ALB_C"/>
</dbReference>
<feature type="transmembrane region" description="Helical" evidence="10">
    <location>
        <begin position="94"/>
        <end position="118"/>
    </location>
</feature>
<dbReference type="GO" id="GO:0005886">
    <property type="term" value="C:plasma membrane"/>
    <property type="evidence" value="ECO:0007669"/>
    <property type="project" value="UniProtKB-SubCell"/>
</dbReference>
<feature type="transmembrane region" description="Helical" evidence="10">
    <location>
        <begin position="194"/>
        <end position="224"/>
    </location>
</feature>
<dbReference type="PANTHER" id="PTHR12428">
    <property type="entry name" value="OXA1"/>
    <property type="match status" value="1"/>
</dbReference>
<dbReference type="Proteomes" id="UP000176705">
    <property type="component" value="Unassembled WGS sequence"/>
</dbReference>
<dbReference type="PANTHER" id="PTHR12428:SF65">
    <property type="entry name" value="CYTOCHROME C OXIDASE ASSEMBLY PROTEIN COX18, MITOCHONDRIAL"/>
    <property type="match status" value="1"/>
</dbReference>
<dbReference type="InterPro" id="IPR001708">
    <property type="entry name" value="YidC/ALB3/OXA1/COX18"/>
</dbReference>
<evidence type="ECO:0000256" key="5">
    <source>
        <dbReference type="ARBA" id="ARBA00022927"/>
    </source>
</evidence>
<evidence type="ECO:0000256" key="7">
    <source>
        <dbReference type="ARBA" id="ARBA00023136"/>
    </source>
</evidence>
<dbReference type="GO" id="GO:0015031">
    <property type="term" value="P:protein transport"/>
    <property type="evidence" value="ECO:0007669"/>
    <property type="project" value="UniProtKB-KW"/>
</dbReference>
<comment type="similarity">
    <text evidence="9">Belongs to the OXA1/ALB3/YidC family.</text>
</comment>
<dbReference type="GO" id="GO:0051205">
    <property type="term" value="P:protein insertion into membrane"/>
    <property type="evidence" value="ECO:0007669"/>
    <property type="project" value="TreeGrafter"/>
</dbReference>
<protein>
    <recommendedName>
        <fullName evidence="11">Membrane insertase YidC/Oxa/ALB C-terminal domain-containing protein</fullName>
    </recommendedName>
</protein>
<reference evidence="12 13" key="1">
    <citation type="journal article" date="2016" name="Nat. Commun.">
        <title>Thousands of microbial genomes shed light on interconnected biogeochemical processes in an aquifer system.</title>
        <authorList>
            <person name="Anantharaman K."/>
            <person name="Brown C.T."/>
            <person name="Hug L.A."/>
            <person name="Sharon I."/>
            <person name="Castelle C.J."/>
            <person name="Probst A.J."/>
            <person name="Thomas B.C."/>
            <person name="Singh A."/>
            <person name="Wilkins M.J."/>
            <person name="Karaoz U."/>
            <person name="Brodie E.L."/>
            <person name="Williams K.H."/>
            <person name="Hubbard S.S."/>
            <person name="Banfield J.F."/>
        </authorList>
    </citation>
    <scope>NUCLEOTIDE SEQUENCE [LARGE SCALE GENOMIC DNA]</scope>
</reference>
<evidence type="ECO:0000256" key="2">
    <source>
        <dbReference type="ARBA" id="ARBA00022448"/>
    </source>
</evidence>
<keyword evidence="3" id="KW-1003">Cell membrane</keyword>
<evidence type="ECO:0000256" key="3">
    <source>
        <dbReference type="ARBA" id="ARBA00022475"/>
    </source>
</evidence>
<keyword evidence="7 10" id="KW-0472">Membrane</keyword>
<accession>A0A1G2LC12</accession>
<dbReference type="STRING" id="1802280.A3B37_01285"/>